<evidence type="ECO:0000313" key="3">
    <source>
        <dbReference type="Proteomes" id="UP000198420"/>
    </source>
</evidence>
<dbReference type="RefSeq" id="WP_245919701.1">
    <property type="nucleotide sequence ID" value="NZ_FZNP01000009.1"/>
</dbReference>
<keyword evidence="3" id="KW-1185">Reference proteome</keyword>
<accession>A0A239APS9</accession>
<protein>
    <recommendedName>
        <fullName evidence="1">DUF5753 domain-containing protein</fullName>
    </recommendedName>
</protein>
<dbReference type="EMBL" id="FZNP01000009">
    <property type="protein sequence ID" value="SNR97675.1"/>
    <property type="molecule type" value="Genomic_DNA"/>
</dbReference>
<name>A0A239APS9_9ACTN</name>
<evidence type="ECO:0000313" key="2">
    <source>
        <dbReference type="EMBL" id="SNR97675.1"/>
    </source>
</evidence>
<dbReference type="AlphaFoldDB" id="A0A239APS9"/>
<evidence type="ECO:0000259" key="1">
    <source>
        <dbReference type="Pfam" id="PF19054"/>
    </source>
</evidence>
<gene>
    <name evidence="2" type="ORF">SAMN06265355_109132</name>
</gene>
<dbReference type="Pfam" id="PF19054">
    <property type="entry name" value="DUF5753"/>
    <property type="match status" value="1"/>
</dbReference>
<organism evidence="2 3">
    <name type="scientific">Actinomadura mexicana</name>
    <dbReference type="NCBI Taxonomy" id="134959"/>
    <lineage>
        <taxon>Bacteria</taxon>
        <taxon>Bacillati</taxon>
        <taxon>Actinomycetota</taxon>
        <taxon>Actinomycetes</taxon>
        <taxon>Streptosporangiales</taxon>
        <taxon>Thermomonosporaceae</taxon>
        <taxon>Actinomadura</taxon>
    </lineage>
</organism>
<sequence length="269" mass="30522">MRSHPPFDPDGNLWDCIAFELRRHRHERSSSLAEVGLIIDRDRSLVARVESGDTKLQSAHAIKLDTAWNTGGRFQRLIKFAKAGHEVEWFKTHLEEEARASHLRIWELGWMPGLFQTECYARAMFKTSDVEDVEEGVNARLSRQAGLDRRPRPRIWTILDQGVLEQPVGGAQIMREQLARLIELARQPNITIRVVPREVGAHVGRDGSFKIMTVDGSDVVYTLAPGGGRLVQDATEIPSYRVWFDLIGDVALPKDASLRLLTDTMERYS</sequence>
<feature type="domain" description="DUF5753" evidence="1">
    <location>
        <begin position="91"/>
        <end position="262"/>
    </location>
</feature>
<proteinExistence type="predicted"/>
<reference evidence="3" key="1">
    <citation type="submission" date="2017-06" db="EMBL/GenBank/DDBJ databases">
        <authorList>
            <person name="Varghese N."/>
            <person name="Submissions S."/>
        </authorList>
    </citation>
    <scope>NUCLEOTIDE SEQUENCE [LARGE SCALE GENOMIC DNA]</scope>
    <source>
        <strain evidence="3">DSM 44485</strain>
    </source>
</reference>
<dbReference type="Proteomes" id="UP000198420">
    <property type="component" value="Unassembled WGS sequence"/>
</dbReference>
<dbReference type="InterPro" id="IPR043917">
    <property type="entry name" value="DUF5753"/>
</dbReference>